<comment type="caution">
    <text evidence="2">The sequence shown here is derived from an EMBL/GenBank/DDBJ whole genome shotgun (WGS) entry which is preliminary data.</text>
</comment>
<feature type="transmembrane region" description="Helical" evidence="1">
    <location>
        <begin position="12"/>
        <end position="34"/>
    </location>
</feature>
<dbReference type="EMBL" id="JARQBZ010000038">
    <property type="protein sequence ID" value="MDT2835123.1"/>
    <property type="molecule type" value="Genomic_DNA"/>
</dbReference>
<reference evidence="2" key="1">
    <citation type="submission" date="2023-03" db="EMBL/GenBank/DDBJ databases">
        <authorList>
            <person name="Shen W."/>
            <person name="Cai J."/>
        </authorList>
    </citation>
    <scope>NUCLEOTIDE SEQUENCE</scope>
    <source>
        <strain evidence="2">P96-3</strain>
    </source>
</reference>
<dbReference type="AlphaFoldDB" id="A0AAW8U6J7"/>
<keyword evidence="1" id="KW-0472">Membrane</keyword>
<evidence type="ECO:0000256" key="1">
    <source>
        <dbReference type="SAM" id="Phobius"/>
    </source>
</evidence>
<evidence type="ECO:0000313" key="2">
    <source>
        <dbReference type="EMBL" id="MDT2835123.1"/>
    </source>
</evidence>
<accession>A0AAW8U6J7</accession>
<evidence type="ECO:0000313" key="3">
    <source>
        <dbReference type="Proteomes" id="UP001268577"/>
    </source>
</evidence>
<proteinExistence type="predicted"/>
<dbReference type="Proteomes" id="UP001268577">
    <property type="component" value="Unassembled WGS sequence"/>
</dbReference>
<organism evidence="2 3">
    <name type="scientific">Vagococcus carniphilus</name>
    <dbReference type="NCBI Taxonomy" id="218144"/>
    <lineage>
        <taxon>Bacteria</taxon>
        <taxon>Bacillati</taxon>
        <taxon>Bacillota</taxon>
        <taxon>Bacilli</taxon>
        <taxon>Lactobacillales</taxon>
        <taxon>Enterococcaceae</taxon>
        <taxon>Vagococcus</taxon>
    </lineage>
</organism>
<name>A0AAW8U6J7_9ENTE</name>
<dbReference type="RefSeq" id="WP_311985705.1">
    <property type="nucleotide sequence ID" value="NZ_JARQBZ010000038.1"/>
</dbReference>
<keyword evidence="1" id="KW-1133">Transmembrane helix</keyword>
<sequence length="210" mass="24504">MKECFFDNNGIFQWGSVTALVAVGTLVFSFLNFINSRKTINQHKELELGKQESAKKNHIREEISEYLAELTKMNQIAKNFFNVRRELEGSQNFLSQLIHDNVNLDYMLGSDPRVDVENRSIELNECVLQWNETSEMIEQKAQELLLLFRNDEQEENKIDQLIMFCPERLSGLKWVLTTNLPGDMLAAAVEDFSIEKNIVEIRTFMRDYLN</sequence>
<protein>
    <submittedName>
        <fullName evidence="2">Uncharacterized protein</fullName>
    </submittedName>
</protein>
<keyword evidence="1" id="KW-0812">Transmembrane</keyword>
<gene>
    <name evidence="2" type="ORF">P7H70_13865</name>
</gene>